<reference evidence="1 2" key="1">
    <citation type="submission" date="2020-08" db="EMBL/GenBank/DDBJ databases">
        <title>Genomic Encyclopedia of Type Strains, Phase IV (KMG-IV): sequencing the most valuable type-strain genomes for metagenomic binning, comparative biology and taxonomic classification.</title>
        <authorList>
            <person name="Goeker M."/>
        </authorList>
    </citation>
    <scope>NUCLEOTIDE SEQUENCE [LARGE SCALE GENOMIC DNA]</scope>
    <source>
        <strain evidence="1 2">DSM 105434</strain>
    </source>
</reference>
<gene>
    <name evidence="1" type="ORF">HNQ10_002664</name>
</gene>
<protein>
    <submittedName>
        <fullName evidence="1">Uncharacterized protein</fullName>
    </submittedName>
</protein>
<dbReference type="Proteomes" id="UP000536909">
    <property type="component" value="Unassembled WGS sequence"/>
</dbReference>
<organism evidence="1 2">
    <name type="scientific">Deinococcus metallilatus</name>
    <dbReference type="NCBI Taxonomy" id="1211322"/>
    <lineage>
        <taxon>Bacteria</taxon>
        <taxon>Thermotogati</taxon>
        <taxon>Deinococcota</taxon>
        <taxon>Deinococci</taxon>
        <taxon>Deinococcales</taxon>
        <taxon>Deinococcaceae</taxon>
        <taxon>Deinococcus</taxon>
    </lineage>
</organism>
<evidence type="ECO:0000313" key="2">
    <source>
        <dbReference type="Proteomes" id="UP000536909"/>
    </source>
</evidence>
<keyword evidence="2" id="KW-1185">Reference proteome</keyword>
<name>A0ABR6MWR5_9DEIO</name>
<dbReference type="EMBL" id="JACHFV010000008">
    <property type="protein sequence ID" value="MBB5295825.1"/>
    <property type="molecule type" value="Genomic_DNA"/>
</dbReference>
<sequence>MQLAKFLAVYHLRAENVVDDISELTFRQLQSGKISVLFKGNLRQSFSNELGTVTVKGTVTQRV</sequence>
<evidence type="ECO:0000313" key="1">
    <source>
        <dbReference type="EMBL" id="MBB5295825.1"/>
    </source>
</evidence>
<comment type="caution">
    <text evidence="1">The sequence shown here is derived from an EMBL/GenBank/DDBJ whole genome shotgun (WGS) entry which is preliminary data.</text>
</comment>
<accession>A0ABR6MWR5</accession>
<proteinExistence type="predicted"/>